<dbReference type="Ensembl" id="ENSANIT00000011590.1">
    <property type="protein sequence ID" value="ENSANIP00000011201.1"/>
    <property type="gene ID" value="ENSANIG00000007590.1"/>
</dbReference>
<accession>A0A8B9MMB0</accession>
<organism evidence="2 3">
    <name type="scientific">Accipiter nisus</name>
    <name type="common">Eurasian sparrowhawk</name>
    <dbReference type="NCBI Taxonomy" id="211598"/>
    <lineage>
        <taxon>Eukaryota</taxon>
        <taxon>Metazoa</taxon>
        <taxon>Chordata</taxon>
        <taxon>Craniata</taxon>
        <taxon>Vertebrata</taxon>
        <taxon>Euteleostomi</taxon>
        <taxon>Archelosauria</taxon>
        <taxon>Archosauria</taxon>
        <taxon>Dinosauria</taxon>
        <taxon>Saurischia</taxon>
        <taxon>Theropoda</taxon>
        <taxon>Coelurosauria</taxon>
        <taxon>Aves</taxon>
        <taxon>Neognathae</taxon>
        <taxon>Neoaves</taxon>
        <taxon>Telluraves</taxon>
        <taxon>Accipitrimorphae</taxon>
        <taxon>Accipitriformes</taxon>
        <taxon>Accipitridae</taxon>
        <taxon>Accipitrinae</taxon>
        <taxon>Accipiter</taxon>
    </lineage>
</organism>
<dbReference type="InterPro" id="IPR040357">
    <property type="entry name" value="Vma22/CCDC115"/>
</dbReference>
<feature type="region of interest" description="Disordered" evidence="1">
    <location>
        <begin position="38"/>
        <end position="60"/>
    </location>
</feature>
<evidence type="ECO:0000313" key="3">
    <source>
        <dbReference type="Proteomes" id="UP000694541"/>
    </source>
</evidence>
<sequence length="134" mass="13623">MGAAGGIWGVGGATGGGVGVLGGVPSYFGGVTDLCLPPAGLRQRRGPPEKGGAPPRAPPDPLAWFGVLVPPSLRQAQGSFIQGEWGSPKPGRGVPKIWGGIPQNLGGVLKILGGSVPWSVRVFPKTWNPPCRKS</sequence>
<evidence type="ECO:0000256" key="1">
    <source>
        <dbReference type="SAM" id="MobiDB-lite"/>
    </source>
</evidence>
<dbReference type="AlphaFoldDB" id="A0A8B9MMB0"/>
<dbReference type="GO" id="GO:0070072">
    <property type="term" value="P:vacuolar proton-transporting V-type ATPase complex assembly"/>
    <property type="evidence" value="ECO:0007669"/>
    <property type="project" value="InterPro"/>
</dbReference>
<dbReference type="Pfam" id="PF21730">
    <property type="entry name" value="Vma22_CCDC115"/>
    <property type="match status" value="1"/>
</dbReference>
<reference evidence="2" key="1">
    <citation type="submission" date="2025-08" db="UniProtKB">
        <authorList>
            <consortium name="Ensembl"/>
        </authorList>
    </citation>
    <scope>IDENTIFICATION</scope>
</reference>
<reference evidence="2" key="2">
    <citation type="submission" date="2025-09" db="UniProtKB">
        <authorList>
            <consortium name="Ensembl"/>
        </authorList>
    </citation>
    <scope>IDENTIFICATION</scope>
</reference>
<protein>
    <submittedName>
        <fullName evidence="2">Uncharacterized protein</fullName>
    </submittedName>
</protein>
<evidence type="ECO:0000313" key="2">
    <source>
        <dbReference type="Ensembl" id="ENSANIP00000011201.1"/>
    </source>
</evidence>
<name>A0A8B9MMB0_9AVES</name>
<proteinExistence type="predicted"/>
<dbReference type="Proteomes" id="UP000694541">
    <property type="component" value="Unplaced"/>
</dbReference>
<keyword evidence="3" id="KW-1185">Reference proteome</keyword>